<proteinExistence type="predicted"/>
<feature type="transmembrane region" description="Helical" evidence="8">
    <location>
        <begin position="125"/>
        <end position="146"/>
    </location>
</feature>
<evidence type="ECO:0000259" key="10">
    <source>
        <dbReference type="SMART" id="SM00271"/>
    </source>
</evidence>
<dbReference type="SMART" id="SM00271">
    <property type="entry name" value="DnaJ"/>
    <property type="match status" value="1"/>
</dbReference>
<evidence type="ECO:0000256" key="9">
    <source>
        <dbReference type="SAM" id="SignalP"/>
    </source>
</evidence>
<evidence type="ECO:0000256" key="3">
    <source>
        <dbReference type="ARBA" id="ARBA00022989"/>
    </source>
</evidence>
<feature type="region of interest" description="Disordered" evidence="7">
    <location>
        <begin position="373"/>
        <end position="401"/>
    </location>
</feature>
<dbReference type="InterPro" id="IPR052606">
    <property type="entry name" value="DnaJ_domain_protein"/>
</dbReference>
<evidence type="ECO:0000256" key="8">
    <source>
        <dbReference type="SAM" id="Phobius"/>
    </source>
</evidence>
<dbReference type="CDD" id="cd06257">
    <property type="entry name" value="DnaJ"/>
    <property type="match status" value="1"/>
</dbReference>
<feature type="domain" description="J" evidence="10">
    <location>
        <begin position="34"/>
        <end position="92"/>
    </location>
</feature>
<evidence type="ECO:0000313" key="12">
    <source>
        <dbReference type="Proteomes" id="UP000050792"/>
    </source>
</evidence>
<comment type="subcellular location">
    <subcellularLocation>
        <location evidence="5">Endomembrane system</location>
        <topology evidence="5">Single-pass membrane protein</topology>
    </subcellularLocation>
</comment>
<organism evidence="12 14">
    <name type="scientific">Schistosoma rodhaini</name>
    <dbReference type="NCBI Taxonomy" id="6188"/>
    <lineage>
        <taxon>Eukaryota</taxon>
        <taxon>Metazoa</taxon>
        <taxon>Spiralia</taxon>
        <taxon>Lophotrochozoa</taxon>
        <taxon>Platyhelminthes</taxon>
        <taxon>Trematoda</taxon>
        <taxon>Digenea</taxon>
        <taxon>Strigeidida</taxon>
        <taxon>Schistosomatoidea</taxon>
        <taxon>Schistosomatidae</taxon>
        <taxon>Schistosoma</taxon>
    </lineage>
</organism>
<evidence type="ECO:0008006" key="15">
    <source>
        <dbReference type="Google" id="ProtNLM"/>
    </source>
</evidence>
<feature type="transmembrane region" description="Helical" evidence="8">
    <location>
        <begin position="192"/>
        <end position="211"/>
    </location>
</feature>
<name>A0AA85F329_9TREM</name>
<protein>
    <recommendedName>
        <fullName evidence="15">J domain-containing protein</fullName>
    </recommendedName>
</protein>
<dbReference type="SUPFAM" id="SSF46565">
    <property type="entry name" value="Chaperone J-domain"/>
    <property type="match status" value="1"/>
</dbReference>
<dbReference type="InterPro" id="IPR018253">
    <property type="entry name" value="DnaJ_domain_CS"/>
</dbReference>
<evidence type="ECO:0000256" key="7">
    <source>
        <dbReference type="SAM" id="MobiDB-lite"/>
    </source>
</evidence>
<evidence type="ECO:0000256" key="1">
    <source>
        <dbReference type="ARBA" id="ARBA00022692"/>
    </source>
</evidence>
<evidence type="ECO:0000313" key="13">
    <source>
        <dbReference type="WBParaSite" id="SRDH1_32560.2"/>
    </source>
</evidence>
<keyword evidence="12" id="KW-1185">Reference proteome</keyword>
<dbReference type="PRINTS" id="PR00625">
    <property type="entry name" value="JDOMAIN"/>
</dbReference>
<keyword evidence="2 9" id="KW-0732">Signal</keyword>
<dbReference type="PROSITE" id="PS00636">
    <property type="entry name" value="DNAJ_1"/>
    <property type="match status" value="1"/>
</dbReference>
<dbReference type="Pfam" id="PF23082">
    <property type="entry name" value="Myb_DNA-binding_2"/>
    <property type="match status" value="1"/>
</dbReference>
<dbReference type="PANTHER" id="PTHR44653:SF2">
    <property type="entry name" value="DNAJ HOMOLOG SUBFAMILY C MEMBER 1"/>
    <property type="match status" value="1"/>
</dbReference>
<feature type="domain" description="Myb-like" evidence="11">
    <location>
        <begin position="464"/>
        <end position="516"/>
    </location>
</feature>
<evidence type="ECO:0000313" key="14">
    <source>
        <dbReference type="WBParaSite" id="SRDH1_32560.3"/>
    </source>
</evidence>
<dbReference type="InterPro" id="IPR036869">
    <property type="entry name" value="J_dom_sf"/>
</dbReference>
<accession>A0AA85F329</accession>
<dbReference type="SMART" id="SM00717">
    <property type="entry name" value="SANT"/>
    <property type="match status" value="2"/>
</dbReference>
<evidence type="ECO:0000256" key="6">
    <source>
        <dbReference type="SAM" id="Coils"/>
    </source>
</evidence>
<dbReference type="InterPro" id="IPR001623">
    <property type="entry name" value="DnaJ_domain"/>
</dbReference>
<evidence type="ECO:0000256" key="5">
    <source>
        <dbReference type="ARBA" id="ARBA00037847"/>
    </source>
</evidence>
<keyword evidence="6" id="KW-0175">Coiled coil</keyword>
<dbReference type="WBParaSite" id="SRDH1_32560.2">
    <property type="protein sequence ID" value="SRDH1_32560.2"/>
    <property type="gene ID" value="SRDH1_32560"/>
</dbReference>
<keyword evidence="3 8" id="KW-1133">Transmembrane helix</keyword>
<dbReference type="CDD" id="cd00167">
    <property type="entry name" value="SANT"/>
    <property type="match status" value="2"/>
</dbReference>
<dbReference type="GO" id="GO:0012505">
    <property type="term" value="C:endomembrane system"/>
    <property type="evidence" value="ECO:0007669"/>
    <property type="project" value="UniProtKB-SubCell"/>
</dbReference>
<reference evidence="12" key="1">
    <citation type="submission" date="2022-06" db="EMBL/GenBank/DDBJ databases">
        <authorList>
            <person name="Berger JAMES D."/>
            <person name="Berger JAMES D."/>
        </authorList>
    </citation>
    <scope>NUCLEOTIDE SEQUENCE [LARGE SCALE GENOMIC DNA]</scope>
</reference>
<dbReference type="AlphaFoldDB" id="A0AA85F329"/>
<dbReference type="SUPFAM" id="SSF46689">
    <property type="entry name" value="Homeodomain-like"/>
    <property type="match status" value="2"/>
</dbReference>
<dbReference type="Proteomes" id="UP000050792">
    <property type="component" value="Unassembled WGS sequence"/>
</dbReference>
<feature type="chain" id="PRO_5044704711" description="J domain-containing protein" evidence="9">
    <location>
        <begin position="18"/>
        <end position="521"/>
    </location>
</feature>
<keyword evidence="1 8" id="KW-0812">Transmembrane</keyword>
<dbReference type="InterPro" id="IPR001005">
    <property type="entry name" value="SANT/Myb"/>
</dbReference>
<dbReference type="Gene3D" id="1.10.287.110">
    <property type="entry name" value="DnaJ domain"/>
    <property type="match status" value="1"/>
</dbReference>
<evidence type="ECO:0000256" key="2">
    <source>
        <dbReference type="ARBA" id="ARBA00022729"/>
    </source>
</evidence>
<evidence type="ECO:0000259" key="11">
    <source>
        <dbReference type="SMART" id="SM00717"/>
    </source>
</evidence>
<dbReference type="PANTHER" id="PTHR44653">
    <property type="entry name" value="DNAJ HOMOLOG SUBFAMILY C MEMBER 1"/>
    <property type="match status" value="1"/>
</dbReference>
<keyword evidence="4 8" id="KW-0472">Membrane</keyword>
<evidence type="ECO:0000256" key="4">
    <source>
        <dbReference type="ARBA" id="ARBA00023136"/>
    </source>
</evidence>
<dbReference type="Gene3D" id="1.10.10.60">
    <property type="entry name" value="Homeodomain-like"/>
    <property type="match status" value="2"/>
</dbReference>
<dbReference type="Pfam" id="PF00226">
    <property type="entry name" value="DnaJ"/>
    <property type="match status" value="1"/>
</dbReference>
<dbReference type="WBParaSite" id="SRDH1_32560.3">
    <property type="protein sequence ID" value="SRDH1_32560.3"/>
    <property type="gene ID" value="SRDH1_32560"/>
</dbReference>
<feature type="coiled-coil region" evidence="6">
    <location>
        <begin position="219"/>
        <end position="253"/>
    </location>
</feature>
<feature type="domain" description="Myb-like" evidence="11">
    <location>
        <begin position="299"/>
        <end position="350"/>
    </location>
</feature>
<sequence>MIIYIFCLALLCEKVSAWDSGELQMFDLVEEVKENFYDFLGVSQTADISEIKRAYRKLSSKLHPDKNPDDPTAEQKFRRLVGIYEVLKNPELRAKYDEVLINGLPSWRTPVFYFRKLRKMSNYELFGLFFGMATVIHYAALWGSVFEKRLTLEDQLSTSLKRHKARDRKLELINQEISDELQKIPGPGWFDLLPFAIVRWIYAIITFIPVFTEFINGKISEKLQERRELMEEARILQEKREKLKADKQERKRRLVHEQTMFKEAVKEAGQSTLNSVLKDIPDIEIESSDDSKSEAKDPVSREWSEADRDNLVRAVIRYPGGVPGRWERIAESLGRSVPDVIRKAKSMSKELMSISQKNINPDEIPIFETNVNNFCGETDSEQSNSQSDESGEEQHSRKRLRKRLLRRKEPCVVNQTNGETQLNVNNDLSSDVIIVDEPYISRKKLKQQKDQATFKSVEIKPVKSNDGWTKVEQQQLEVAIRSIGKGTPERWDRITECIPTRTKAEVMAHVKYLSTLVQQKH</sequence>
<reference evidence="13 14" key="2">
    <citation type="submission" date="2023-11" db="UniProtKB">
        <authorList>
            <consortium name="WormBaseParasite"/>
        </authorList>
    </citation>
    <scope>IDENTIFICATION</scope>
</reference>
<feature type="signal peptide" evidence="9">
    <location>
        <begin position="1"/>
        <end position="17"/>
    </location>
</feature>
<dbReference type="InterPro" id="IPR009057">
    <property type="entry name" value="Homeodomain-like_sf"/>
</dbReference>